<reference evidence="2" key="3">
    <citation type="submission" date="2024-09" db="EMBL/GenBank/DDBJ databases">
        <authorList>
            <person name="Sun Q."/>
            <person name="Mori K."/>
        </authorList>
    </citation>
    <scope>NUCLEOTIDE SEQUENCE</scope>
    <source>
        <strain evidence="2">NBRC 112440</strain>
    </source>
</reference>
<proteinExistence type="predicted"/>
<dbReference type="RefSeq" id="WP_380084212.1">
    <property type="nucleotide sequence ID" value="NZ_JBHSWD010000006.1"/>
</dbReference>
<evidence type="ECO:0000313" key="2">
    <source>
        <dbReference type="EMBL" id="MFC6593210.1"/>
    </source>
</evidence>
<comment type="caution">
    <text evidence="2">The sequence shown here is derived from an EMBL/GenBank/DDBJ whole genome shotgun (WGS) entry which is preliminary data.</text>
</comment>
<gene>
    <name evidence="1" type="ORF">ACFP81_14695</name>
    <name evidence="2" type="ORF">ACFP81_15100</name>
</gene>
<reference evidence="2" key="1">
    <citation type="journal article" date="2014" name="Int. J. Syst. Evol. Microbiol.">
        <title>Complete genome of a new Firmicutes species belonging to the dominant human colonic microbiota ('Ruminococcus bicirculans') reveals two chromosomes and a selective capacity to utilize plant glucans.</title>
        <authorList>
            <consortium name="NISC Comparative Sequencing Program"/>
            <person name="Wegmann U."/>
            <person name="Louis P."/>
            <person name="Goesmann A."/>
            <person name="Henrissat B."/>
            <person name="Duncan S.H."/>
            <person name="Flint H.J."/>
        </authorList>
    </citation>
    <scope>NUCLEOTIDE SEQUENCE</scope>
    <source>
        <strain evidence="2">NBRC 112440</strain>
    </source>
</reference>
<accession>A0ABW1YJD6</accession>
<name>A0ABW1YJD6_9DEIO</name>
<evidence type="ECO:0000313" key="1">
    <source>
        <dbReference type="EMBL" id="MFC6593137.1"/>
    </source>
</evidence>
<evidence type="ECO:0000313" key="3">
    <source>
        <dbReference type="Proteomes" id="UP001596297"/>
    </source>
</evidence>
<sequence length="82" mass="9383">MADEWLARGWNVGIFHWTQLADDEGTFFMPFNAQAKIWTADYTQNNGTRIGMRYRDASGATARAEPARSARARCFIRRIEAP</sequence>
<dbReference type="EMBL" id="JBHSWD010000006">
    <property type="protein sequence ID" value="MFC6593137.1"/>
    <property type="molecule type" value="Genomic_DNA"/>
</dbReference>
<dbReference type="EMBL" id="JBHSWD010000006">
    <property type="protein sequence ID" value="MFC6593210.1"/>
    <property type="molecule type" value="Genomic_DNA"/>
</dbReference>
<dbReference type="Proteomes" id="UP001596297">
    <property type="component" value="Unassembled WGS sequence"/>
</dbReference>
<protein>
    <submittedName>
        <fullName evidence="2">Uncharacterized protein</fullName>
    </submittedName>
</protein>
<reference evidence="3" key="2">
    <citation type="journal article" date="2019" name="Int. J. Syst. Evol. Microbiol.">
        <title>The Global Catalogue of Microorganisms (GCM) 10K type strain sequencing project: providing services to taxonomists for standard genome sequencing and annotation.</title>
        <authorList>
            <consortium name="The Broad Institute Genomics Platform"/>
            <consortium name="The Broad Institute Genome Sequencing Center for Infectious Disease"/>
            <person name="Wu L."/>
            <person name="Ma J."/>
        </authorList>
    </citation>
    <scope>NUCLEOTIDE SEQUENCE [LARGE SCALE GENOMIC DNA]</scope>
    <source>
        <strain evidence="3">CGMCC 1.15772</strain>
    </source>
</reference>
<keyword evidence="3" id="KW-1185">Reference proteome</keyword>
<organism evidence="2 3">
    <name type="scientific">Deinococcus lacus</name>
    <dbReference type="NCBI Taxonomy" id="392561"/>
    <lineage>
        <taxon>Bacteria</taxon>
        <taxon>Thermotogati</taxon>
        <taxon>Deinococcota</taxon>
        <taxon>Deinococci</taxon>
        <taxon>Deinococcales</taxon>
        <taxon>Deinococcaceae</taxon>
        <taxon>Deinococcus</taxon>
    </lineage>
</organism>